<evidence type="ECO:0000313" key="4">
    <source>
        <dbReference type="Proteomes" id="UP001479436"/>
    </source>
</evidence>
<evidence type="ECO:0000313" key="3">
    <source>
        <dbReference type="EMBL" id="KAK9704445.1"/>
    </source>
</evidence>
<keyword evidence="3" id="KW-0418">Kinase</keyword>
<name>A0ABR2VWN2_9FUNG</name>
<dbReference type="Pfam" id="PF11640">
    <property type="entry name" value="TAN"/>
    <property type="match status" value="1"/>
</dbReference>
<evidence type="ECO:0000256" key="1">
    <source>
        <dbReference type="SAM" id="MobiDB-lite"/>
    </source>
</evidence>
<evidence type="ECO:0000259" key="2">
    <source>
        <dbReference type="SMART" id="SM01342"/>
    </source>
</evidence>
<keyword evidence="3" id="KW-0808">Transferase</keyword>
<dbReference type="EMBL" id="JASJQH010007558">
    <property type="protein sequence ID" value="KAK9704445.1"/>
    <property type="molecule type" value="Genomic_DNA"/>
</dbReference>
<dbReference type="EC" id="2.7.11.1" evidence="3"/>
<protein>
    <submittedName>
        <fullName evidence="3">Serine/threonine-protein kinase tel1</fullName>
        <ecNumber evidence="3">2.7.11.1</ecNumber>
    </submittedName>
</protein>
<feature type="region of interest" description="Disordered" evidence="1">
    <location>
        <begin position="197"/>
        <end position="233"/>
    </location>
</feature>
<keyword evidence="4" id="KW-1185">Reference proteome</keyword>
<gene>
    <name evidence="3" type="primary">TEL1</name>
    <name evidence="3" type="ORF">K7432_010192</name>
</gene>
<dbReference type="InterPro" id="IPR021668">
    <property type="entry name" value="TAN"/>
</dbReference>
<feature type="domain" description="Telomere-length maintenance and DNA damage repair" evidence="2">
    <location>
        <begin position="1"/>
        <end position="182"/>
    </location>
</feature>
<proteinExistence type="predicted"/>
<accession>A0ABR2VWN2</accession>
<dbReference type="SMART" id="SM01342">
    <property type="entry name" value="TAN"/>
    <property type="match status" value="1"/>
</dbReference>
<sequence>MSLSSTISHYCTGFSSRVIKKRTESVHQLKELLSIDSNLLHIDQETWEHVILEFMTLIEMEQRDFLKKLGSASLATASVPARFKQLGTDFRWILKVCHSTSAQPLYRIIRDVYSHMIATLWLNRENLSDEQPFKNSSFAPDATRQNLEIFTPFLLDYSKALANHILTHRPYRDRLTRTLWDNLMYLFGSTLIGEKNPSISSQKTSGKPGLRNLKANGSRRSESIDLSSDETDVESDIEIAGSFDPSSGSDQGKSLFGAYSDISPQKPHSRYRGKVSTQQLGTNLAEVEVSKIICLLVASTYDWTREYGFNILCLFLTYFYCYPRETNTTPLILSAINSVICELTLNDIDISREFSLLFHATIVSLWNTKTLAVKVELICFVRLQFKQIYTCLDPYTLSEDQFNSVNVDALDKETINRLYDIYKCIQDDLAKSRNESVNPLLGRAYSFNFTSLLSTAPSTTNKSHPVAQTNESLGLTFGSHTPFRSKSNETQVCTWAMKSSDEQVGWRWVCMDFVADVYNQLILIEQSTWHLQRPSKKKVETNVPNKSYLNPFSTSSGHTLNSSGKRSIYEELPSSKRLKSNTSVLNEFPVLGEVMKTLSLASSSNSGLLVSLLQVFMSLNEKYPHRIISIPLPLMEHIQSALSNRNPHSIPELVIELLSSEDHTTLFWSLLCLKTFAESCIAFSKWIHRKDTTALAESSKKSDSQFDIYGFSNTTSQMWTKVWHQALQKVTSLYVGGAAVLVLNTLMISQLVPNAEMATSRKEISKFVPVLLSQNIVKGGSETEENQSTTEKDFTDNLIILLTNYSALVSFDIFSHSLDSTSSKQVRDVGWLKWIFTHMVGQSKFVSDIQSTEDGIQVFHVSPINDIEMCAEALLVPFLQTHTEHHSDLVNFTSTEEGDPDYESHRDVFIENRLKIQGYYRMGQLREIASTEILFEKRLRDVTALRELLDGGPLNVTGIQKITNDHKSESQDARNYRSDFRQKLCHELCILFSKTFSGIHSQIREYIRLIRDPDTMSDSLYAQMCRGLIYSIQISTLFNRIAMSLVSLDVTTFELLLEEPLMDEMNALWSLLHQAIRLLSNQSQYLTAIINVLKTHFEVKNIEAYPERQVWQQVVQPELWSSSSSCHEMNEPLWKFQIMNPTLLQYICNCLIEISLFEENIGHSIAPPSRIRGVSKKSNSMDFEDEFEKNASNSTKSGPTLVTTNPSLEYYDSHPIPLGRKLQLDALQILLHMQQSLFLYIRKDSHTLPEHRKQWKPILDMIQ</sequence>
<comment type="caution">
    <text evidence="3">The sequence shown here is derived from an EMBL/GenBank/DDBJ whole genome shotgun (WGS) entry which is preliminary data.</text>
</comment>
<reference evidence="3 4" key="1">
    <citation type="submission" date="2023-04" db="EMBL/GenBank/DDBJ databases">
        <title>Genome of Basidiobolus ranarum AG-B5.</title>
        <authorList>
            <person name="Stajich J.E."/>
            <person name="Carter-House D."/>
            <person name="Gryganskyi A."/>
        </authorList>
    </citation>
    <scope>NUCLEOTIDE SEQUENCE [LARGE SCALE GENOMIC DNA]</scope>
    <source>
        <strain evidence="3 4">AG-B5</strain>
    </source>
</reference>
<dbReference type="Proteomes" id="UP001479436">
    <property type="component" value="Unassembled WGS sequence"/>
</dbReference>
<organism evidence="3 4">
    <name type="scientific">Basidiobolus ranarum</name>
    <dbReference type="NCBI Taxonomy" id="34480"/>
    <lineage>
        <taxon>Eukaryota</taxon>
        <taxon>Fungi</taxon>
        <taxon>Fungi incertae sedis</taxon>
        <taxon>Zoopagomycota</taxon>
        <taxon>Entomophthoromycotina</taxon>
        <taxon>Basidiobolomycetes</taxon>
        <taxon>Basidiobolales</taxon>
        <taxon>Basidiobolaceae</taxon>
        <taxon>Basidiobolus</taxon>
    </lineage>
</organism>
<dbReference type="GO" id="GO:0004674">
    <property type="term" value="F:protein serine/threonine kinase activity"/>
    <property type="evidence" value="ECO:0007669"/>
    <property type="project" value="UniProtKB-EC"/>
</dbReference>